<organism evidence="2 3">
    <name type="scientific">Streptomyces tsukubensis (strain DSM 42081 / NBRC 108919 / NRRL 18488 / 9993)</name>
    <dbReference type="NCBI Taxonomy" id="1114943"/>
    <lineage>
        <taxon>Bacteria</taxon>
        <taxon>Bacillati</taxon>
        <taxon>Actinomycetota</taxon>
        <taxon>Actinomycetes</taxon>
        <taxon>Kitasatosporales</taxon>
        <taxon>Streptomycetaceae</taxon>
        <taxon>Streptomyces</taxon>
    </lineage>
</organism>
<name>A0A7G3UQN1_STRT9</name>
<reference evidence="2 3" key="1">
    <citation type="journal article" date="2012" name="J. Bacteriol.">
        <title>Draft genome of Streptomyces tsukubaensis NRRL 18488, the producer of the clinically important immunosuppressant tacrolimus (FK506).</title>
        <authorList>
            <person name="Barreiro C."/>
            <person name="Prieto C."/>
            <person name="Sola-Landa A."/>
            <person name="Solera E."/>
            <person name="Martinez-Castro M."/>
            <person name="Perez-Redondo R."/>
            <person name="Garcia-Estrada C."/>
            <person name="Aparicio J.F."/>
            <person name="Fernandez-Martinez L.T."/>
            <person name="Santos-Aberturas J."/>
            <person name="Salehi-Najafabadi Z."/>
            <person name="Rodriguez-Garcia A."/>
            <person name="Tauch A."/>
            <person name="Martin J.F."/>
        </authorList>
    </citation>
    <scope>NUCLEOTIDE SEQUENCE [LARGE SCALE GENOMIC DNA]</scope>
    <source>
        <strain evidence="3">DSM 42081 / NBRC 108919 / NRRL 18488 / 9993</strain>
    </source>
</reference>
<evidence type="ECO:0000256" key="1">
    <source>
        <dbReference type="SAM" id="Phobius"/>
    </source>
</evidence>
<protein>
    <recommendedName>
        <fullName evidence="4">Flp family type IVb pilin</fullName>
    </recommendedName>
</protein>
<evidence type="ECO:0000313" key="3">
    <source>
        <dbReference type="Proteomes" id="UP000005940"/>
    </source>
</evidence>
<keyword evidence="1" id="KW-0812">Transmembrane</keyword>
<gene>
    <name evidence="2" type="ORF">STSU_011890</name>
</gene>
<dbReference type="AlphaFoldDB" id="A0A7G3UQN1"/>
<proteinExistence type="predicted"/>
<dbReference type="Proteomes" id="UP000005940">
    <property type="component" value="Chromosome"/>
</dbReference>
<feature type="transmembrane region" description="Helical" evidence="1">
    <location>
        <begin position="37"/>
        <end position="59"/>
    </location>
</feature>
<evidence type="ECO:0008006" key="4">
    <source>
        <dbReference type="Google" id="ProtNLM"/>
    </source>
</evidence>
<dbReference type="EMBL" id="CP029159">
    <property type="protein sequence ID" value="QKM71545.1"/>
    <property type="molecule type" value="Genomic_DNA"/>
</dbReference>
<accession>A0A7G3UQN1</accession>
<keyword evidence="3" id="KW-1185">Reference proteome</keyword>
<keyword evidence="1" id="KW-1133">Transmembrane helix</keyword>
<keyword evidence="1" id="KW-0472">Membrane</keyword>
<sequence length="81" mass="8397">MSNVTLKALAKARVHLSAWTATRAEALRERRDRGQGAVEYVGVIVLVAIIIAAVAGSGVGDDIANGLKSQVQRVLNTGGGK</sequence>
<dbReference type="RefSeq" id="WP_040914561.1">
    <property type="nucleotide sequence ID" value="NZ_CP029159.1"/>
</dbReference>
<evidence type="ECO:0000313" key="2">
    <source>
        <dbReference type="EMBL" id="QKM71545.1"/>
    </source>
</evidence>